<dbReference type="OrthoDB" id="7865842at2"/>
<proteinExistence type="inferred from homology"/>
<dbReference type="Proteomes" id="UP000049983">
    <property type="component" value="Unassembled WGS sequence"/>
</dbReference>
<name>A0A0M6ZJU1_9HYPH</name>
<dbReference type="InterPro" id="IPR014729">
    <property type="entry name" value="Rossmann-like_a/b/a_fold"/>
</dbReference>
<dbReference type="Pfam" id="PF00582">
    <property type="entry name" value="Usp"/>
    <property type="match status" value="1"/>
</dbReference>
<dbReference type="CDD" id="cd00293">
    <property type="entry name" value="USP-like"/>
    <property type="match status" value="1"/>
</dbReference>
<protein>
    <submittedName>
        <fullName evidence="3">Universal stress protein G</fullName>
    </submittedName>
</protein>
<evidence type="ECO:0000256" key="1">
    <source>
        <dbReference type="ARBA" id="ARBA00008791"/>
    </source>
</evidence>
<accession>A0A0M6ZJU1</accession>
<dbReference type="RefSeq" id="WP_055391545.1">
    <property type="nucleotide sequence ID" value="NZ_CXWA01000015.1"/>
</dbReference>
<organism evidence="3 4">
    <name type="scientific">Roseibium album</name>
    <dbReference type="NCBI Taxonomy" id="311410"/>
    <lineage>
        <taxon>Bacteria</taxon>
        <taxon>Pseudomonadati</taxon>
        <taxon>Pseudomonadota</taxon>
        <taxon>Alphaproteobacteria</taxon>
        <taxon>Hyphomicrobiales</taxon>
        <taxon>Stappiaceae</taxon>
        <taxon>Roseibium</taxon>
    </lineage>
</organism>
<dbReference type="InterPro" id="IPR006016">
    <property type="entry name" value="UspA"/>
</dbReference>
<dbReference type="AlphaFoldDB" id="A0A0M6ZJU1"/>
<reference evidence="4" key="1">
    <citation type="submission" date="2015-07" db="EMBL/GenBank/DDBJ databases">
        <authorList>
            <person name="Rodrigo-Torres Lidia"/>
            <person name="Arahal R.David."/>
        </authorList>
    </citation>
    <scope>NUCLEOTIDE SEQUENCE [LARGE SCALE GENOMIC DNA]</scope>
    <source>
        <strain evidence="4">CECT 5096</strain>
    </source>
</reference>
<dbReference type="Gene3D" id="3.40.50.620">
    <property type="entry name" value="HUPs"/>
    <property type="match status" value="1"/>
</dbReference>
<evidence type="ECO:0000313" key="4">
    <source>
        <dbReference type="Proteomes" id="UP000049983"/>
    </source>
</evidence>
<dbReference type="PANTHER" id="PTHR46268:SF6">
    <property type="entry name" value="UNIVERSAL STRESS PROTEIN UP12"/>
    <property type="match status" value="1"/>
</dbReference>
<dbReference type="SUPFAM" id="SSF52402">
    <property type="entry name" value="Adenine nucleotide alpha hydrolases-like"/>
    <property type="match status" value="1"/>
</dbReference>
<dbReference type="GeneID" id="97669539"/>
<keyword evidence="4" id="KW-1185">Reference proteome</keyword>
<dbReference type="STRING" id="311410.LA5095_05920"/>
<sequence length="144" mass="16016">MATVKIIAAVDLHHREADACVVREAIMLAQSHEAAVELVFVIPDQQNTYVQAYIPEDMRNQVEVDARKDLEAYAGEFDWNGISCTTEVLRGVVYEKLIEHADELSARFIVIGASRPTVKDLFIGPNAARVSRFASCCVLVVRPE</sequence>
<dbReference type="PANTHER" id="PTHR46268">
    <property type="entry name" value="STRESS RESPONSE PROTEIN NHAX"/>
    <property type="match status" value="1"/>
</dbReference>
<feature type="domain" description="UspA" evidence="2">
    <location>
        <begin position="5"/>
        <end position="142"/>
    </location>
</feature>
<dbReference type="EMBL" id="CXWC01000006">
    <property type="protein sequence ID" value="CTQ69460.1"/>
    <property type="molecule type" value="Genomic_DNA"/>
</dbReference>
<evidence type="ECO:0000259" key="2">
    <source>
        <dbReference type="Pfam" id="PF00582"/>
    </source>
</evidence>
<comment type="similarity">
    <text evidence="1">Belongs to the universal stress protein A family.</text>
</comment>
<evidence type="ECO:0000313" key="3">
    <source>
        <dbReference type="EMBL" id="CTQ69460.1"/>
    </source>
</evidence>
<gene>
    <name evidence="3" type="primary">uspG_2</name>
    <name evidence="3" type="ORF">LA5096_02146</name>
</gene>